<feature type="region of interest" description="Disordered" evidence="7">
    <location>
        <begin position="114"/>
        <end position="173"/>
    </location>
</feature>
<dbReference type="Gene3D" id="3.30.200.20">
    <property type="entry name" value="Phosphorylase Kinase, domain 1"/>
    <property type="match status" value="1"/>
</dbReference>
<dbReference type="Gene3D" id="1.10.510.10">
    <property type="entry name" value="Transferase(Phosphotransferase) domain 1"/>
    <property type="match status" value="1"/>
</dbReference>
<evidence type="ECO:0000256" key="7">
    <source>
        <dbReference type="SAM" id="MobiDB-lite"/>
    </source>
</evidence>
<protein>
    <recommendedName>
        <fullName evidence="8">Protein kinase domain-containing protein</fullName>
    </recommendedName>
</protein>
<organism evidence="9">
    <name type="scientific">Tetraselmis sp. GSL018</name>
    <dbReference type="NCBI Taxonomy" id="582737"/>
    <lineage>
        <taxon>Eukaryota</taxon>
        <taxon>Viridiplantae</taxon>
        <taxon>Chlorophyta</taxon>
        <taxon>core chlorophytes</taxon>
        <taxon>Chlorodendrophyceae</taxon>
        <taxon>Chlorodendrales</taxon>
        <taxon>Chlorodendraceae</taxon>
        <taxon>Tetraselmis</taxon>
    </lineage>
</organism>
<dbReference type="AlphaFoldDB" id="A0A061RB40"/>
<feature type="domain" description="Protein kinase" evidence="8">
    <location>
        <begin position="225"/>
        <end position="488"/>
    </location>
</feature>
<evidence type="ECO:0000256" key="6">
    <source>
        <dbReference type="PIRSR" id="PIRSR630616-2"/>
    </source>
</evidence>
<proteinExistence type="predicted"/>
<dbReference type="EMBL" id="GBEZ01018562">
    <property type="protein sequence ID" value="JAC67885.1"/>
    <property type="molecule type" value="Transcribed_RNA"/>
</dbReference>
<dbReference type="InterPro" id="IPR000719">
    <property type="entry name" value="Prot_kinase_dom"/>
</dbReference>
<evidence type="ECO:0000256" key="3">
    <source>
        <dbReference type="ARBA" id="ARBA00022741"/>
    </source>
</evidence>
<feature type="region of interest" description="Disordered" evidence="7">
    <location>
        <begin position="388"/>
        <end position="411"/>
    </location>
</feature>
<keyword evidence="1" id="KW-0723">Serine/threonine-protein kinase</keyword>
<reference evidence="9" key="1">
    <citation type="submission" date="2014-05" db="EMBL/GenBank/DDBJ databases">
        <title>The transcriptome of the halophilic microalga Tetraselmis sp. GSL018 isolated from the Great Salt Lake, Utah.</title>
        <authorList>
            <person name="Jinkerson R.E."/>
            <person name="D'Adamo S."/>
            <person name="Posewitz M.C."/>
        </authorList>
    </citation>
    <scope>NUCLEOTIDE SEQUENCE</scope>
    <source>
        <strain evidence="9">GSL018</strain>
    </source>
</reference>
<accession>A0A061RB40</accession>
<keyword evidence="5 6" id="KW-0067">ATP-binding</keyword>
<name>A0A061RB40_9CHLO</name>
<sequence>MAPKHRDNGKTAFARFKRLFRCLKSSPPRTNGSDRESATVCKISEADREQTHGTIDCEGYKSGNESGAPGTSPVPREKIECRQDTQLNNTTHPESSPATGAPETAFSIENRSAWQSHTPTRREEGAAVNTAGQTTGDLFTPRLSPRTGVEPVAASSTGTPQEEQRVLSPGSEFQASQDWSKSSLFESSLAVDSPSAGNGDGLSILRLSVVLPWVLARSDWSLRDFEIVSSADMGRGSAVHKAVCTRSGLEVDLRVFQKEELSDEELEMLHRHASMLSQLYHDCLLRFYGAFEDADSIYLLSERSWQADVGSAGTVSEEEAVTNWLHPLLRALVYLRGRGVRIGRLRPESLAWAPGSMSVKYAGLLGAWEGDPQGACELDWWAALTPPEQRPAGEQSAEASDAAEGSTGAAPKEDAALSWAVGALAVRLLTGGLPGQGPLAGGSLYSAEGQRDALRMVPTAAASFVRDSLNLDPGARATIGELAKHPFIRGNAPSLVGAGGSSSMLARSSEDSTAASSFAVPRGPSLDGGSAECSVRGSVAETRLSQHRRTMPNSHLGAAAAALRDIGSYSETPKAPASGFEARRWTIERHMEGLDTGLRGADAGLAAERLSSQVESMQATSPLSGDAAMEGASLFLPSRGLRSHPTDDVSPLAERVPRREMLRKLSSSNGPQSGVPRAVADMMRKPITFE</sequence>
<evidence type="ECO:0000313" key="9">
    <source>
        <dbReference type="EMBL" id="JAC67885.1"/>
    </source>
</evidence>
<feature type="binding site" evidence="6">
    <location>
        <position position="235"/>
    </location>
    <ligand>
        <name>ATP</name>
        <dbReference type="ChEBI" id="CHEBI:30616"/>
    </ligand>
</feature>
<dbReference type="SMART" id="SM00220">
    <property type="entry name" value="S_TKc"/>
    <property type="match status" value="1"/>
</dbReference>
<dbReference type="InterPro" id="IPR011009">
    <property type="entry name" value="Kinase-like_dom_sf"/>
</dbReference>
<dbReference type="PANTHER" id="PTHR24350">
    <property type="entry name" value="SERINE/THREONINE-PROTEIN KINASE IAL-RELATED"/>
    <property type="match status" value="1"/>
</dbReference>
<dbReference type="GO" id="GO:0004674">
    <property type="term" value="F:protein serine/threonine kinase activity"/>
    <property type="evidence" value="ECO:0007669"/>
    <property type="project" value="UniProtKB-KW"/>
</dbReference>
<evidence type="ECO:0000259" key="8">
    <source>
        <dbReference type="PROSITE" id="PS50011"/>
    </source>
</evidence>
<evidence type="ECO:0000256" key="4">
    <source>
        <dbReference type="ARBA" id="ARBA00022777"/>
    </source>
</evidence>
<feature type="region of interest" description="Disordered" evidence="7">
    <location>
        <begin position="54"/>
        <end position="76"/>
    </location>
</feature>
<keyword evidence="4" id="KW-0418">Kinase</keyword>
<dbReference type="GO" id="GO:0005524">
    <property type="term" value="F:ATP binding"/>
    <property type="evidence" value="ECO:0007669"/>
    <property type="project" value="UniProtKB-KW"/>
</dbReference>
<gene>
    <name evidence="9" type="ORF">TSPGSL018_10019</name>
</gene>
<evidence type="ECO:0000256" key="5">
    <source>
        <dbReference type="ARBA" id="ARBA00022840"/>
    </source>
</evidence>
<evidence type="ECO:0000256" key="1">
    <source>
        <dbReference type="ARBA" id="ARBA00022527"/>
    </source>
</evidence>
<keyword evidence="2" id="KW-0808">Transferase</keyword>
<evidence type="ECO:0000256" key="2">
    <source>
        <dbReference type="ARBA" id="ARBA00022679"/>
    </source>
</evidence>
<dbReference type="SUPFAM" id="SSF56112">
    <property type="entry name" value="Protein kinase-like (PK-like)"/>
    <property type="match status" value="1"/>
</dbReference>
<dbReference type="PROSITE" id="PS50011">
    <property type="entry name" value="PROTEIN_KINASE_DOM"/>
    <property type="match status" value="1"/>
</dbReference>
<dbReference type="InterPro" id="IPR030616">
    <property type="entry name" value="Aur-like"/>
</dbReference>
<keyword evidence="3 6" id="KW-0547">Nucleotide-binding</keyword>